<keyword evidence="8" id="KW-0282">Flagellum</keyword>
<evidence type="ECO:0000256" key="3">
    <source>
        <dbReference type="ARBA" id="ARBA00022989"/>
    </source>
</evidence>
<feature type="transmembrane region" description="Helical" evidence="5">
    <location>
        <begin position="77"/>
        <end position="99"/>
    </location>
</feature>
<name>A0A916W3I7_9BACI</name>
<dbReference type="Pfam" id="PF04347">
    <property type="entry name" value="FliO"/>
    <property type="match status" value="1"/>
</dbReference>
<keyword evidence="8" id="KW-0966">Cell projection</keyword>
<evidence type="ECO:0000313" key="9">
    <source>
        <dbReference type="Proteomes" id="UP000613512"/>
    </source>
</evidence>
<evidence type="ECO:0000256" key="5">
    <source>
        <dbReference type="RuleBase" id="RU362064"/>
    </source>
</evidence>
<evidence type="ECO:0000313" key="8">
    <source>
        <dbReference type="EMBL" id="GGA62981.1"/>
    </source>
</evidence>
<keyword evidence="5" id="KW-0975">Bacterial flagellum</keyword>
<comment type="subcellular location">
    <subcellularLocation>
        <location evidence="5">Cell membrane</location>
    </subcellularLocation>
    <subcellularLocation>
        <location evidence="5">Bacterial flagellum basal body</location>
    </subcellularLocation>
</comment>
<dbReference type="RefSeq" id="WP_373284677.1">
    <property type="nucleotide sequence ID" value="NZ_BMEY01000001.1"/>
</dbReference>
<feature type="compositionally biased region" description="Polar residues" evidence="6">
    <location>
        <begin position="37"/>
        <end position="47"/>
    </location>
</feature>
<proteinExistence type="inferred from homology"/>
<dbReference type="NCBIfam" id="TIGR03500">
    <property type="entry name" value="FliO_TIGR"/>
    <property type="match status" value="1"/>
</dbReference>
<gene>
    <name evidence="8" type="primary">fliZ</name>
    <name evidence="8" type="ORF">GCM10008025_03660</name>
</gene>
<keyword evidence="4 5" id="KW-0472">Membrane</keyword>
<sequence>MNKFITRGILLGCFFLVVLPLSVYADGNMVSDMFGENKNSLDQPDQQTPNPSSNDNNNTSILNEDQNNTESTSTGSLIFDLVQMFFVLLLILGLIYVVLKFLNKRNKLFNQVKALENLGGIAVGPSKSIQIIRVADELYLIGVGENIQLLEKIDNMEMKQDLLRSFEEQSTFKGENLLSVFQKKSNKSPYKSNSSNEFKNLFSNELEQLKQNRRSILNRHNDKDDYYE</sequence>
<comment type="caution">
    <text evidence="8">The sequence shown here is derived from an EMBL/GenBank/DDBJ whole genome shotgun (WGS) entry which is preliminary data.</text>
</comment>
<dbReference type="GO" id="GO:0005886">
    <property type="term" value="C:plasma membrane"/>
    <property type="evidence" value="ECO:0007669"/>
    <property type="project" value="UniProtKB-SubCell"/>
</dbReference>
<dbReference type="GO" id="GO:0044781">
    <property type="term" value="P:bacterial-type flagellum organization"/>
    <property type="evidence" value="ECO:0007669"/>
    <property type="project" value="UniProtKB-UniRule"/>
</dbReference>
<accession>A0A916W3I7</accession>
<evidence type="ECO:0000256" key="1">
    <source>
        <dbReference type="ARBA" id="ARBA00022475"/>
    </source>
</evidence>
<keyword evidence="3 5" id="KW-1133">Transmembrane helix</keyword>
<keyword evidence="7" id="KW-0732">Signal</keyword>
<protein>
    <recommendedName>
        <fullName evidence="5">Flagellar protein</fullName>
    </recommendedName>
</protein>
<keyword evidence="8" id="KW-0969">Cilium</keyword>
<reference evidence="8" key="2">
    <citation type="submission" date="2020-09" db="EMBL/GenBank/DDBJ databases">
        <authorList>
            <person name="Sun Q."/>
            <person name="Zhou Y."/>
        </authorList>
    </citation>
    <scope>NUCLEOTIDE SEQUENCE</scope>
    <source>
        <strain evidence="8">CGMCC 1.12408</strain>
    </source>
</reference>
<keyword evidence="9" id="KW-1185">Reference proteome</keyword>
<reference evidence="8" key="1">
    <citation type="journal article" date="2014" name="Int. J. Syst. Evol. Microbiol.">
        <title>Complete genome sequence of Corynebacterium casei LMG S-19264T (=DSM 44701T), isolated from a smear-ripened cheese.</title>
        <authorList>
            <consortium name="US DOE Joint Genome Institute (JGI-PGF)"/>
            <person name="Walter F."/>
            <person name="Albersmeier A."/>
            <person name="Kalinowski J."/>
            <person name="Ruckert C."/>
        </authorList>
    </citation>
    <scope>NUCLEOTIDE SEQUENCE</scope>
    <source>
        <strain evidence="8">CGMCC 1.12408</strain>
    </source>
</reference>
<dbReference type="GO" id="GO:0009425">
    <property type="term" value="C:bacterial-type flagellum basal body"/>
    <property type="evidence" value="ECO:0007669"/>
    <property type="project" value="UniProtKB-SubCell"/>
</dbReference>
<feature type="chain" id="PRO_5037241066" description="Flagellar protein" evidence="7">
    <location>
        <begin position="26"/>
        <end position="228"/>
    </location>
</feature>
<dbReference type="AlphaFoldDB" id="A0A916W3I7"/>
<feature type="region of interest" description="Disordered" evidence="6">
    <location>
        <begin position="36"/>
        <end position="68"/>
    </location>
</feature>
<evidence type="ECO:0000256" key="2">
    <source>
        <dbReference type="ARBA" id="ARBA00022692"/>
    </source>
</evidence>
<evidence type="ECO:0000256" key="7">
    <source>
        <dbReference type="SAM" id="SignalP"/>
    </source>
</evidence>
<feature type="compositionally biased region" description="Low complexity" evidence="6">
    <location>
        <begin position="48"/>
        <end position="60"/>
    </location>
</feature>
<comment type="similarity">
    <text evidence="5">Belongs to the FliO/MopB family.</text>
</comment>
<evidence type="ECO:0000256" key="4">
    <source>
        <dbReference type="ARBA" id="ARBA00023136"/>
    </source>
</evidence>
<organism evidence="8 9">
    <name type="scientific">Ornithinibacillus halotolerans</name>
    <dbReference type="NCBI Taxonomy" id="1274357"/>
    <lineage>
        <taxon>Bacteria</taxon>
        <taxon>Bacillati</taxon>
        <taxon>Bacillota</taxon>
        <taxon>Bacilli</taxon>
        <taxon>Bacillales</taxon>
        <taxon>Bacillaceae</taxon>
        <taxon>Ornithinibacillus</taxon>
    </lineage>
</organism>
<keyword evidence="2 5" id="KW-0812">Transmembrane</keyword>
<dbReference type="Proteomes" id="UP000613512">
    <property type="component" value="Unassembled WGS sequence"/>
</dbReference>
<feature type="signal peptide" evidence="7">
    <location>
        <begin position="1"/>
        <end position="25"/>
    </location>
</feature>
<dbReference type="EMBL" id="BMEY01000001">
    <property type="protein sequence ID" value="GGA62981.1"/>
    <property type="molecule type" value="Genomic_DNA"/>
</dbReference>
<dbReference type="InterPro" id="IPR022781">
    <property type="entry name" value="Flagellar_biosynth_FliO"/>
</dbReference>
<keyword evidence="1 5" id="KW-1003">Cell membrane</keyword>
<evidence type="ECO:0000256" key="6">
    <source>
        <dbReference type="SAM" id="MobiDB-lite"/>
    </source>
</evidence>